<organism evidence="1 2">
    <name type="scientific">Roseovarius phycicola</name>
    <dbReference type="NCBI Taxonomy" id="3080976"/>
    <lineage>
        <taxon>Bacteria</taxon>
        <taxon>Pseudomonadati</taxon>
        <taxon>Pseudomonadota</taxon>
        <taxon>Alphaproteobacteria</taxon>
        <taxon>Rhodobacterales</taxon>
        <taxon>Roseobacteraceae</taxon>
        <taxon>Roseovarius</taxon>
    </lineage>
</organism>
<keyword evidence="2" id="KW-1185">Reference proteome</keyword>
<accession>A0ABZ2HGJ1</accession>
<dbReference type="EMBL" id="CP146069">
    <property type="protein sequence ID" value="WWR45076.1"/>
    <property type="molecule type" value="Genomic_DNA"/>
</dbReference>
<reference evidence="1 2" key="1">
    <citation type="submission" date="2023-10" db="EMBL/GenBank/DDBJ databases">
        <title>Roseovarius strain S88 nov., isolated from a marine algae.</title>
        <authorList>
            <person name="Lee M.W."/>
            <person name="Lee J.K."/>
            <person name="Kim J.M."/>
            <person name="Choi D.G."/>
            <person name="Baek J.H."/>
            <person name="Bayburt H."/>
            <person name="Jung J.J."/>
            <person name="Han D.M."/>
            <person name="Jeon C.O."/>
        </authorList>
    </citation>
    <scope>NUCLEOTIDE SEQUENCE [LARGE SCALE GENOMIC DNA]</scope>
    <source>
        <strain evidence="1 2">S88</strain>
    </source>
</reference>
<sequence>MPRLFLTGALACNDFIDICAQGAGYTRSEAILDDMALAPSQFDMVPSLVDCPGTQTAGQVIDCSEPTADRLIYFAQTAALEVDQRVVSGSEAIVFAVSPGQSGGTASEPDDLASGAFVPRLHRSHELLGPT</sequence>
<evidence type="ECO:0000313" key="2">
    <source>
        <dbReference type="Proteomes" id="UP001364156"/>
    </source>
</evidence>
<protein>
    <submittedName>
        <fullName evidence="1">Uncharacterized protein</fullName>
    </submittedName>
</protein>
<name>A0ABZ2HGJ1_9RHOB</name>
<dbReference type="RefSeq" id="WP_338547950.1">
    <property type="nucleotide sequence ID" value="NZ_CP146069.1"/>
</dbReference>
<proteinExistence type="predicted"/>
<evidence type="ECO:0000313" key="1">
    <source>
        <dbReference type="EMBL" id="WWR45076.1"/>
    </source>
</evidence>
<dbReference type="Proteomes" id="UP001364156">
    <property type="component" value="Chromosome"/>
</dbReference>
<gene>
    <name evidence="1" type="ORF">RZ517_09615</name>
</gene>